<dbReference type="AlphaFoldDB" id="A0A3N0YJF1"/>
<dbReference type="OrthoDB" id="8954335at2759"/>
<dbReference type="InterPro" id="IPR045058">
    <property type="entry name" value="GIMA/IAN/Toc"/>
</dbReference>
<feature type="domain" description="AIG1-type G" evidence="5">
    <location>
        <begin position="218"/>
        <end position="418"/>
    </location>
</feature>
<dbReference type="InterPro" id="IPR006703">
    <property type="entry name" value="G_AIG1"/>
</dbReference>
<dbReference type="Pfam" id="PF04548">
    <property type="entry name" value="AIG1"/>
    <property type="match status" value="2"/>
</dbReference>
<evidence type="ECO:0000259" key="5">
    <source>
        <dbReference type="PROSITE" id="PS51720"/>
    </source>
</evidence>
<feature type="domain" description="AIG1-type G" evidence="5">
    <location>
        <begin position="1"/>
        <end position="185"/>
    </location>
</feature>
<dbReference type="SUPFAM" id="SSF52540">
    <property type="entry name" value="P-loop containing nucleoside triphosphate hydrolases"/>
    <property type="match status" value="1"/>
</dbReference>
<sequence>MTIVLIGNSSSVQFGDENILLGQKQLANAAISRIIPSQRKISECHISVINMIDLHETEHVDDAIGQLVSENEIHAFIFIVRLGQLTDGDKMGLEWLQRVFGDKVLQFVMILFTYEKDDECDSIIDDLKKNPVLEQLLKKCGGRYQTCNKMMNNQSEMRDLMNKIEHPFNENKQQGYTGEMFNEASIKRKGLENSERQSASEEGRLPRQIPVLSPNPDAKETKIVLLGKTGVGKSATGNTILGQKKFKSEFCLESVTSECSYANATVIDRSVSVVDTPGFFDTQMSFKQLQEEMAKSVYLSSPGPHAFLLVFPLNAKFTDQEQQITQQIKLIFGQEVLEYSIILFTHGNLLENQNIEELIGRNRALSHLVDRCGGRFHVFNNKIENNIEQVKDLLQMIDTMIEQNGRRHYSNEMLEDAQRFRQEEEEQRQREEEQRQKEEEERKQQEKQRQEEIERVRNTELKLRGELEAHITELERLKSENQKKEKDRKLQEEMVRNETENIKAKLEAQRCELERLKAEREEESIKQLEKQRQEERTRRENETSRVVVLHGAWSYSTVGQVAREETAGQESRAATAGRVPWAAMVGQSP</sequence>
<feature type="region of interest" description="Disordered" evidence="4">
    <location>
        <begin position="519"/>
        <end position="543"/>
    </location>
</feature>
<evidence type="ECO:0000313" key="6">
    <source>
        <dbReference type="EMBL" id="ROL46040.1"/>
    </source>
</evidence>
<organism evidence="6 7">
    <name type="scientific">Anabarilius grahami</name>
    <name type="common">Kanglang fish</name>
    <name type="synonym">Barilius grahami</name>
    <dbReference type="NCBI Taxonomy" id="495550"/>
    <lineage>
        <taxon>Eukaryota</taxon>
        <taxon>Metazoa</taxon>
        <taxon>Chordata</taxon>
        <taxon>Craniata</taxon>
        <taxon>Vertebrata</taxon>
        <taxon>Euteleostomi</taxon>
        <taxon>Actinopterygii</taxon>
        <taxon>Neopterygii</taxon>
        <taxon>Teleostei</taxon>
        <taxon>Ostariophysi</taxon>
        <taxon>Cypriniformes</taxon>
        <taxon>Xenocyprididae</taxon>
        <taxon>Xenocypridinae</taxon>
        <taxon>Xenocypridinae incertae sedis</taxon>
        <taxon>Anabarilius</taxon>
    </lineage>
</organism>
<dbReference type="InterPro" id="IPR027417">
    <property type="entry name" value="P-loop_NTPase"/>
</dbReference>
<reference evidence="6 7" key="1">
    <citation type="submission" date="2018-10" db="EMBL/GenBank/DDBJ databases">
        <title>Genome assembly for a Yunnan-Guizhou Plateau 3E fish, Anabarilius grahami (Regan), and its evolutionary and genetic applications.</title>
        <authorList>
            <person name="Jiang W."/>
        </authorList>
    </citation>
    <scope>NUCLEOTIDE SEQUENCE [LARGE SCALE GENOMIC DNA]</scope>
    <source>
        <strain evidence="6">AG-KIZ</strain>
        <tissue evidence="6">Muscle</tissue>
    </source>
</reference>
<dbReference type="FunFam" id="3.40.50.300:FF:000366">
    <property type="entry name" value="GTPase, IMAP family member 2"/>
    <property type="match status" value="1"/>
</dbReference>
<evidence type="ECO:0000256" key="1">
    <source>
        <dbReference type="ARBA" id="ARBA00008535"/>
    </source>
</evidence>
<evidence type="ECO:0000256" key="4">
    <source>
        <dbReference type="SAM" id="MobiDB-lite"/>
    </source>
</evidence>
<dbReference type="PANTHER" id="PTHR10903:SF186">
    <property type="entry name" value="GTPASE IMAP FAMILY MEMBER 4-LIKE-RELATED"/>
    <property type="match status" value="1"/>
</dbReference>
<evidence type="ECO:0000313" key="7">
    <source>
        <dbReference type="Proteomes" id="UP000281406"/>
    </source>
</evidence>
<accession>A0A3N0YJF1</accession>
<keyword evidence="3" id="KW-0342">GTP-binding</keyword>
<feature type="region of interest" description="Disordered" evidence="4">
    <location>
        <begin position="190"/>
        <end position="213"/>
    </location>
</feature>
<dbReference type="CDD" id="cd01852">
    <property type="entry name" value="AIG1"/>
    <property type="match status" value="1"/>
</dbReference>
<comment type="caution">
    <text evidence="6">The sequence shown here is derived from an EMBL/GenBank/DDBJ whole genome shotgun (WGS) entry which is preliminary data.</text>
</comment>
<protein>
    <submittedName>
        <fullName evidence="6">GTPase IMAP family member 1</fullName>
    </submittedName>
</protein>
<feature type="compositionally biased region" description="Basic and acidic residues" evidence="4">
    <location>
        <begin position="190"/>
        <end position="205"/>
    </location>
</feature>
<comment type="similarity">
    <text evidence="1">Belongs to the TRAFAC class TrmE-Era-EngA-EngB-Septin-like GTPase superfamily. AIG1/Toc34/Toc159-like paraseptin GTPase family. IAN subfamily.</text>
</comment>
<evidence type="ECO:0000256" key="2">
    <source>
        <dbReference type="ARBA" id="ARBA00022741"/>
    </source>
</evidence>
<keyword evidence="7" id="KW-1185">Reference proteome</keyword>
<proteinExistence type="inferred from homology"/>
<dbReference type="EMBL" id="RJVU01041620">
    <property type="protein sequence ID" value="ROL46040.1"/>
    <property type="molecule type" value="Genomic_DNA"/>
</dbReference>
<dbReference type="PROSITE" id="PS51720">
    <property type="entry name" value="G_AIG1"/>
    <property type="match status" value="2"/>
</dbReference>
<dbReference type="Proteomes" id="UP000281406">
    <property type="component" value="Unassembled WGS sequence"/>
</dbReference>
<name>A0A3N0YJF1_ANAGA</name>
<dbReference type="PANTHER" id="PTHR10903">
    <property type="entry name" value="GTPASE, IMAP FAMILY MEMBER-RELATED"/>
    <property type="match status" value="1"/>
</dbReference>
<dbReference type="Gene3D" id="3.40.50.300">
    <property type="entry name" value="P-loop containing nucleotide triphosphate hydrolases"/>
    <property type="match status" value="2"/>
</dbReference>
<gene>
    <name evidence="6" type="ORF">DPX16_21207</name>
</gene>
<keyword evidence="2" id="KW-0547">Nucleotide-binding</keyword>
<dbReference type="GO" id="GO:0005525">
    <property type="term" value="F:GTP binding"/>
    <property type="evidence" value="ECO:0007669"/>
    <property type="project" value="UniProtKB-KW"/>
</dbReference>
<evidence type="ECO:0000256" key="3">
    <source>
        <dbReference type="ARBA" id="ARBA00023134"/>
    </source>
</evidence>
<feature type="region of interest" description="Disordered" evidence="4">
    <location>
        <begin position="419"/>
        <end position="452"/>
    </location>
</feature>